<evidence type="ECO:0008006" key="5">
    <source>
        <dbReference type="Google" id="ProtNLM"/>
    </source>
</evidence>
<evidence type="ECO:0000256" key="1">
    <source>
        <dbReference type="ARBA" id="ARBA00007274"/>
    </source>
</evidence>
<dbReference type="CDD" id="cd04647">
    <property type="entry name" value="LbH_MAT_like"/>
    <property type="match status" value="1"/>
</dbReference>
<dbReference type="GO" id="GO:0005829">
    <property type="term" value="C:cytosol"/>
    <property type="evidence" value="ECO:0007669"/>
    <property type="project" value="TreeGrafter"/>
</dbReference>
<dbReference type="InterPro" id="IPR011004">
    <property type="entry name" value="Trimer_LpxA-like_sf"/>
</dbReference>
<evidence type="ECO:0000313" key="3">
    <source>
        <dbReference type="EMBL" id="RAQ94963.1"/>
    </source>
</evidence>
<protein>
    <recommendedName>
        <fullName evidence="5">Acetyltransferase</fullName>
    </recommendedName>
</protein>
<keyword evidence="2" id="KW-0808">Transferase</keyword>
<comment type="similarity">
    <text evidence="1">Belongs to the transferase hexapeptide repeat family.</text>
</comment>
<dbReference type="PANTHER" id="PTHR23416:SF23">
    <property type="entry name" value="ACETYLTRANSFERASE C18B11.09C-RELATED"/>
    <property type="match status" value="1"/>
</dbReference>
<dbReference type="SUPFAM" id="SSF51161">
    <property type="entry name" value="Trimeric LpxA-like enzymes"/>
    <property type="match status" value="1"/>
</dbReference>
<dbReference type="GO" id="GO:0008374">
    <property type="term" value="F:O-acyltransferase activity"/>
    <property type="evidence" value="ECO:0007669"/>
    <property type="project" value="TreeGrafter"/>
</dbReference>
<name>A0A328VH54_9CHLR</name>
<dbReference type="Gene3D" id="2.160.10.10">
    <property type="entry name" value="Hexapeptide repeat proteins"/>
    <property type="match status" value="1"/>
</dbReference>
<dbReference type="PANTHER" id="PTHR23416">
    <property type="entry name" value="SIALIC ACID SYNTHASE-RELATED"/>
    <property type="match status" value="1"/>
</dbReference>
<dbReference type="RefSeq" id="WP_112427298.1">
    <property type="nucleotide sequence ID" value="NZ_MCIF01000002.1"/>
</dbReference>
<dbReference type="AlphaFoldDB" id="A0A328VH54"/>
<evidence type="ECO:0000313" key="4">
    <source>
        <dbReference type="Proteomes" id="UP000248706"/>
    </source>
</evidence>
<organism evidence="3 4">
    <name type="scientific">Thermogemmatispora tikiterensis</name>
    <dbReference type="NCBI Taxonomy" id="1825093"/>
    <lineage>
        <taxon>Bacteria</taxon>
        <taxon>Bacillati</taxon>
        <taxon>Chloroflexota</taxon>
        <taxon>Ktedonobacteria</taxon>
        <taxon>Thermogemmatisporales</taxon>
        <taxon>Thermogemmatisporaceae</taxon>
        <taxon>Thermogemmatispora</taxon>
    </lineage>
</organism>
<gene>
    <name evidence="3" type="ORF">A4R35_05405</name>
</gene>
<keyword evidence="4" id="KW-1185">Reference proteome</keyword>
<dbReference type="EMBL" id="MCIF01000002">
    <property type="protein sequence ID" value="RAQ94963.1"/>
    <property type="molecule type" value="Genomic_DNA"/>
</dbReference>
<evidence type="ECO:0000256" key="2">
    <source>
        <dbReference type="ARBA" id="ARBA00022679"/>
    </source>
</evidence>
<accession>A0A328VH54</accession>
<dbReference type="InterPro" id="IPR051159">
    <property type="entry name" value="Hexapeptide_acetyltransf"/>
</dbReference>
<comment type="caution">
    <text evidence="3">The sequence shown here is derived from an EMBL/GenBank/DDBJ whole genome shotgun (WGS) entry which is preliminary data.</text>
</comment>
<dbReference type="Proteomes" id="UP000248706">
    <property type="component" value="Unassembled WGS sequence"/>
</dbReference>
<sequence>MRDAIRELLKYLTNQVINYIPSYTLRYAWYRAVLGWEIGPQVTILSGVRIQMAGLRGRGRRVVIGKGSVINYGCLLYVTGGLVIGEHVSLSPGVWLITGSHDINDPEHKDIYKPIVIGSYAFLGARATVLAGVTIGEGAVVMAGAVVTHDVPPYAIVGGVPARVVGERQLRNPSYSLAHFHPLFG</sequence>
<dbReference type="OrthoDB" id="9801697at2"/>
<proteinExistence type="inferred from homology"/>
<reference evidence="3 4" key="1">
    <citation type="submission" date="2016-08" db="EMBL/GenBank/DDBJ databases">
        <title>Analysis of Carbohydrate Active Enzymes in Thermogemmatispora T81 Reveals Carbohydrate Degradation Ability.</title>
        <authorList>
            <person name="Tomazini A."/>
            <person name="Lal S."/>
            <person name="Stott M."/>
            <person name="Henrissat B."/>
            <person name="Polikarpov I."/>
            <person name="Sparling R."/>
            <person name="Levin D.B."/>
        </authorList>
    </citation>
    <scope>NUCLEOTIDE SEQUENCE [LARGE SCALE GENOMIC DNA]</scope>
    <source>
        <strain evidence="3 4">T81</strain>
    </source>
</reference>
<dbReference type="InterPro" id="IPR001451">
    <property type="entry name" value="Hexapep"/>
</dbReference>
<dbReference type="Pfam" id="PF14602">
    <property type="entry name" value="Hexapep_2"/>
    <property type="match status" value="1"/>
</dbReference>